<protein>
    <submittedName>
        <fullName evidence="2">Uncharacterized protein</fullName>
    </submittedName>
</protein>
<evidence type="ECO:0000256" key="1">
    <source>
        <dbReference type="SAM" id="MobiDB-lite"/>
    </source>
</evidence>
<reference evidence="2" key="1">
    <citation type="journal article" date="2014" name="Front. Microbiol.">
        <title>High frequency of phylogenetically diverse reductive dehalogenase-homologous genes in deep subseafloor sedimentary metagenomes.</title>
        <authorList>
            <person name="Kawai M."/>
            <person name="Futagami T."/>
            <person name="Toyoda A."/>
            <person name="Takaki Y."/>
            <person name="Nishi S."/>
            <person name="Hori S."/>
            <person name="Arai W."/>
            <person name="Tsubouchi T."/>
            <person name="Morono Y."/>
            <person name="Uchiyama I."/>
            <person name="Ito T."/>
            <person name="Fujiyama A."/>
            <person name="Inagaki F."/>
            <person name="Takami H."/>
        </authorList>
    </citation>
    <scope>NUCLEOTIDE SEQUENCE</scope>
    <source>
        <strain evidence="2">Expedition CK06-06</strain>
    </source>
</reference>
<evidence type="ECO:0000313" key="2">
    <source>
        <dbReference type="EMBL" id="GAI67658.1"/>
    </source>
</evidence>
<comment type="caution">
    <text evidence="2">The sequence shown here is derived from an EMBL/GenBank/DDBJ whole genome shotgun (WGS) entry which is preliminary data.</text>
</comment>
<dbReference type="EMBL" id="BARW01003493">
    <property type="protein sequence ID" value="GAI67658.1"/>
    <property type="molecule type" value="Genomic_DNA"/>
</dbReference>
<name>X1QHF8_9ZZZZ</name>
<feature type="region of interest" description="Disordered" evidence="1">
    <location>
        <begin position="147"/>
        <end position="174"/>
    </location>
</feature>
<accession>X1QHF8</accession>
<proteinExistence type="predicted"/>
<sequence>MAEDEKALAEVEAEVPAKVEEHQGDIFDGIANVIVAGEVAHRDGRTEGRNIVVEVPEDGQGDVDIINVGRKELLADFHRVLDKDKVKYRDIEVEADVTESPEKMAKLGDMAQRQVSAAQATERRKALEATMGLPALPGILERGLEKLENKLPDLPGSEANNEGGQESGRSEAEV</sequence>
<dbReference type="AlphaFoldDB" id="X1QHF8"/>
<gene>
    <name evidence="2" type="ORF">S12H4_08868</name>
</gene>
<organism evidence="2">
    <name type="scientific">marine sediment metagenome</name>
    <dbReference type="NCBI Taxonomy" id="412755"/>
    <lineage>
        <taxon>unclassified sequences</taxon>
        <taxon>metagenomes</taxon>
        <taxon>ecological metagenomes</taxon>
    </lineage>
</organism>